<evidence type="ECO:0000256" key="2">
    <source>
        <dbReference type="ARBA" id="ARBA00022490"/>
    </source>
</evidence>
<evidence type="ECO:0000256" key="8">
    <source>
        <dbReference type="ARBA" id="ARBA00023242"/>
    </source>
</evidence>
<evidence type="ECO:0000256" key="11">
    <source>
        <dbReference type="SAM" id="MobiDB-lite"/>
    </source>
</evidence>
<keyword evidence="7 10" id="KW-0496">Mitochondrion</keyword>
<evidence type="ECO:0000256" key="4">
    <source>
        <dbReference type="ARBA" id="ARBA00022679"/>
    </source>
</evidence>
<dbReference type="FunFam" id="3.30.300.110:FF:000001">
    <property type="entry name" value="tRNA (guanine(37)-N1)-methyltransferase"/>
    <property type="match status" value="1"/>
</dbReference>
<feature type="binding site" evidence="10">
    <location>
        <begin position="324"/>
        <end position="325"/>
    </location>
    <ligand>
        <name>S-adenosyl-L-methionine</name>
        <dbReference type="ChEBI" id="CHEBI:59789"/>
    </ligand>
</feature>
<dbReference type="InterPro" id="IPR056744">
    <property type="entry name" value="TRM5/TYW2-like_N"/>
</dbReference>
<dbReference type="EC" id="2.1.1.228" evidence="10"/>
<dbReference type="GO" id="GO:0002939">
    <property type="term" value="P:tRNA N1-guanine methylation"/>
    <property type="evidence" value="ECO:0007669"/>
    <property type="project" value="TreeGrafter"/>
</dbReference>
<evidence type="ECO:0000259" key="12">
    <source>
        <dbReference type="PROSITE" id="PS51684"/>
    </source>
</evidence>
<dbReference type="Pfam" id="PF02475">
    <property type="entry name" value="TRM5-TYW2_MTfase"/>
    <property type="match status" value="1"/>
</dbReference>
<name>S8AIY9_DACHA</name>
<dbReference type="HAMAP" id="MF_03152">
    <property type="entry name" value="TRM5"/>
    <property type="match status" value="1"/>
</dbReference>
<feature type="domain" description="SAM-dependent methyltransferase TRM5/TYW2-type" evidence="12">
    <location>
        <begin position="166"/>
        <end position="536"/>
    </location>
</feature>
<keyword evidence="4 10" id="KW-0808">Transferase</keyword>
<dbReference type="SUPFAM" id="SSF53335">
    <property type="entry name" value="S-adenosyl-L-methionine-dependent methyltransferases"/>
    <property type="match status" value="1"/>
</dbReference>
<evidence type="ECO:0000256" key="1">
    <source>
        <dbReference type="ARBA" id="ARBA00009775"/>
    </source>
</evidence>
<dbReference type="PROSITE" id="PS51684">
    <property type="entry name" value="SAM_MT_TRM5_TYW2"/>
    <property type="match status" value="1"/>
</dbReference>
<dbReference type="InterPro" id="IPR030382">
    <property type="entry name" value="MeTrfase_TRM5/TYW2"/>
</dbReference>
<organism evidence="13 14">
    <name type="scientific">Dactylellina haptotyla (strain CBS 200.50)</name>
    <name type="common">Nematode-trapping fungus</name>
    <name type="synonym">Monacrosporium haptotylum</name>
    <dbReference type="NCBI Taxonomy" id="1284197"/>
    <lineage>
        <taxon>Eukaryota</taxon>
        <taxon>Fungi</taxon>
        <taxon>Dikarya</taxon>
        <taxon>Ascomycota</taxon>
        <taxon>Pezizomycotina</taxon>
        <taxon>Orbiliomycetes</taxon>
        <taxon>Orbiliales</taxon>
        <taxon>Orbiliaceae</taxon>
        <taxon>Dactylellina</taxon>
    </lineage>
</organism>
<reference evidence="13 14" key="1">
    <citation type="journal article" date="2013" name="PLoS Genet.">
        <title>Genomic mechanisms accounting for the adaptation to parasitism in nematode-trapping fungi.</title>
        <authorList>
            <person name="Meerupati T."/>
            <person name="Andersson K.M."/>
            <person name="Friman E."/>
            <person name="Kumar D."/>
            <person name="Tunlid A."/>
            <person name="Ahren D."/>
        </authorList>
    </citation>
    <scope>NUCLEOTIDE SEQUENCE [LARGE SCALE GENOMIC DNA]</scope>
    <source>
        <strain evidence="13 14">CBS 200.50</strain>
    </source>
</reference>
<comment type="caution">
    <text evidence="13">The sequence shown here is derived from an EMBL/GenBank/DDBJ whole genome shotgun (WGS) entry which is preliminary data.</text>
</comment>
<dbReference type="Gene3D" id="3.30.300.110">
    <property type="entry name" value="Met-10+ protein-like domains"/>
    <property type="match status" value="1"/>
</dbReference>
<reference evidence="14" key="2">
    <citation type="submission" date="2013-04" db="EMBL/GenBank/DDBJ databases">
        <title>Genomic mechanisms accounting for the adaptation to parasitism in nematode-trapping fungi.</title>
        <authorList>
            <person name="Ahren D.G."/>
        </authorList>
    </citation>
    <scope>NUCLEOTIDE SEQUENCE [LARGE SCALE GENOMIC DNA]</scope>
    <source>
        <strain evidence="14">CBS 200.50</strain>
    </source>
</reference>
<dbReference type="OrthoDB" id="408788at2759"/>
<gene>
    <name evidence="10" type="primary">TRM5</name>
    <name evidence="13" type="ORF">H072_3040</name>
</gene>
<dbReference type="GO" id="GO:0052906">
    <property type="term" value="F:tRNA (guanine(37)-N1)-methyltransferase activity"/>
    <property type="evidence" value="ECO:0007669"/>
    <property type="project" value="UniProtKB-UniRule"/>
</dbReference>
<keyword evidence="3 10" id="KW-0489">Methyltransferase</keyword>
<feature type="region of interest" description="Disordered" evidence="11">
    <location>
        <begin position="1"/>
        <end position="26"/>
    </location>
</feature>
<keyword evidence="2 10" id="KW-0963">Cytoplasm</keyword>
<keyword evidence="8 10" id="KW-0539">Nucleus</keyword>
<dbReference type="Gene3D" id="3.40.50.150">
    <property type="entry name" value="Vaccinia Virus protein VP39"/>
    <property type="match status" value="1"/>
</dbReference>
<dbReference type="GO" id="GO:0070901">
    <property type="term" value="P:mitochondrial tRNA methylation"/>
    <property type="evidence" value="ECO:0007669"/>
    <property type="project" value="TreeGrafter"/>
</dbReference>
<comment type="subcellular location">
    <subcellularLocation>
        <location evidence="10">Mitochondrion matrix</location>
    </subcellularLocation>
    <subcellularLocation>
        <location evidence="10">Nucleus</location>
    </subcellularLocation>
    <subcellularLocation>
        <location evidence="10">Cytoplasm</location>
    </subcellularLocation>
    <text evidence="10">Predominantly in the mitochondria and in the nucleus.</text>
</comment>
<evidence type="ECO:0000256" key="5">
    <source>
        <dbReference type="ARBA" id="ARBA00022691"/>
    </source>
</evidence>
<dbReference type="STRING" id="1284197.S8AIY9"/>
<evidence type="ECO:0000313" key="13">
    <source>
        <dbReference type="EMBL" id="EPS42955.1"/>
    </source>
</evidence>
<evidence type="ECO:0000313" key="14">
    <source>
        <dbReference type="Proteomes" id="UP000015100"/>
    </source>
</evidence>
<evidence type="ECO:0000256" key="10">
    <source>
        <dbReference type="HAMAP-Rule" id="MF_03152"/>
    </source>
</evidence>
<dbReference type="Proteomes" id="UP000015100">
    <property type="component" value="Unassembled WGS sequence"/>
</dbReference>
<dbReference type="GO" id="GO:0005759">
    <property type="term" value="C:mitochondrial matrix"/>
    <property type="evidence" value="ECO:0007669"/>
    <property type="project" value="UniProtKB-SubCell"/>
</dbReference>
<dbReference type="InterPro" id="IPR025792">
    <property type="entry name" value="tRNA_Gua_MeTrfase_euk"/>
</dbReference>
<evidence type="ECO:0000256" key="9">
    <source>
        <dbReference type="ARBA" id="ARBA00047783"/>
    </source>
</evidence>
<evidence type="ECO:0000256" key="7">
    <source>
        <dbReference type="ARBA" id="ARBA00023128"/>
    </source>
</evidence>
<dbReference type="AlphaFoldDB" id="S8AIY9"/>
<dbReference type="OMA" id="DFRSVYW"/>
<comment type="subunit">
    <text evidence="10">Monomer.</text>
</comment>
<feature type="binding site" evidence="10">
    <location>
        <position position="381"/>
    </location>
    <ligand>
        <name>S-adenosyl-L-methionine</name>
        <dbReference type="ChEBI" id="CHEBI:59789"/>
    </ligand>
</feature>
<dbReference type="EMBL" id="AQGS01000095">
    <property type="protein sequence ID" value="EPS42955.1"/>
    <property type="molecule type" value="Genomic_DNA"/>
</dbReference>
<dbReference type="PANTHER" id="PTHR23245:SF36">
    <property type="entry name" value="TRNA (GUANINE(37)-N1)-METHYLTRANSFERASE"/>
    <property type="match status" value="1"/>
</dbReference>
<dbReference type="HOGENOM" id="CLU_022610_2_2_1"/>
<dbReference type="GO" id="GO:0005634">
    <property type="term" value="C:nucleus"/>
    <property type="evidence" value="ECO:0007669"/>
    <property type="project" value="UniProtKB-SubCell"/>
</dbReference>
<comment type="function">
    <text evidence="10">Specifically methylates the N1 position of guanosine-37 in various cytoplasmic and mitochondrial tRNAs. Methylation is not dependent on the nature of the nucleoside 5' of the target nucleoside. This is the first step in the biosynthesis of wybutosine (yW), a modified base adjacent to the anticodon of tRNAs and required for accurate decoding.</text>
</comment>
<keyword evidence="14" id="KW-1185">Reference proteome</keyword>
<keyword evidence="5 10" id="KW-0949">S-adenosyl-L-methionine</keyword>
<protein>
    <recommendedName>
        <fullName evidence="10">tRNA (guanine(37)-N1)-methyltransferase</fullName>
        <ecNumber evidence="10">2.1.1.228</ecNumber>
    </recommendedName>
    <alternativeName>
        <fullName evidence="10">M1G-methyltransferase</fullName>
    </alternativeName>
    <alternativeName>
        <fullName evidence="10">tRNA [GM37] methyltransferase</fullName>
    </alternativeName>
    <alternativeName>
        <fullName evidence="10">tRNA methyltransferase 5</fullName>
    </alternativeName>
</protein>
<evidence type="ECO:0000256" key="6">
    <source>
        <dbReference type="ARBA" id="ARBA00022694"/>
    </source>
</evidence>
<evidence type="ECO:0000256" key="3">
    <source>
        <dbReference type="ARBA" id="ARBA00022603"/>
    </source>
</evidence>
<dbReference type="eggNOG" id="KOG2078">
    <property type="taxonomic scope" value="Eukaryota"/>
</dbReference>
<dbReference type="InterPro" id="IPR056743">
    <property type="entry name" value="TRM5-TYW2-like_MTfase"/>
</dbReference>
<accession>S8AIY9</accession>
<feature type="binding site" evidence="10">
    <location>
        <begin position="296"/>
        <end position="297"/>
    </location>
    <ligand>
        <name>S-adenosyl-L-methionine</name>
        <dbReference type="ChEBI" id="CHEBI:59789"/>
    </ligand>
</feature>
<dbReference type="Pfam" id="PF25133">
    <property type="entry name" value="TYW2_N_2"/>
    <property type="match status" value="1"/>
</dbReference>
<feature type="compositionally biased region" description="Polar residues" evidence="11">
    <location>
        <begin position="1"/>
        <end position="12"/>
    </location>
</feature>
<proteinExistence type="inferred from homology"/>
<sequence length="576" mass="64984">MTVTSSQDTPVQNPIEHKGAAQEEEEDMLSGILRAPGAAGMKVLNREVFTKRIPTMACLVKSNKDIEIARKAAGSTILRDRLERTFINVKTLYGEDGKKTYTIPLWPSVQPTDESTIPPKLLDLVKEQRVELREKEGILTYADFTTEEILKSILPHDQSDGVHQSFTHTGHIAHINLDDEYLEYKDVIAQVILDKNPSVETVVHKIDEVGATSEFRTFPMEILAGREGTDVVVRHSGCTYAFDFAKVYWNSRLENEHDRIANLCKPGEAVCDVMAGVGPFAIPAARFKRALVWANDLNEESYNSMVTNVKANKVQGLVYPFNADGREFIRLASKTLFREAGREIRFDPNPPNAPRDPKINTKLKPIEIYKTPGVFKRFIMNLPATAVEFLDAFIGLYTGLELHFDNPSRPDGLPGEAEKHKLPIIHVYTFNKLGNRPADVPKAAEEVVEQISQYLQYPMTVERTSNLREAYTVNMKTKAKQPFRLKKTEADLAEGERIAQLASGEDMFIEGGVRVGFVRAVAPNKSMYCATFRLPREVAFRQPITKLSDEEKKFEKMKSVWLRSAEEQAWPGKLKQ</sequence>
<comment type="catalytic activity">
    <reaction evidence="9 10">
        <text>guanosine(37) in tRNA + S-adenosyl-L-methionine = N(1)-methylguanosine(37) in tRNA + S-adenosyl-L-homocysteine + H(+)</text>
        <dbReference type="Rhea" id="RHEA:36899"/>
        <dbReference type="Rhea" id="RHEA-COMP:10145"/>
        <dbReference type="Rhea" id="RHEA-COMP:10147"/>
        <dbReference type="ChEBI" id="CHEBI:15378"/>
        <dbReference type="ChEBI" id="CHEBI:57856"/>
        <dbReference type="ChEBI" id="CHEBI:59789"/>
        <dbReference type="ChEBI" id="CHEBI:73542"/>
        <dbReference type="ChEBI" id="CHEBI:74269"/>
        <dbReference type="EC" id="2.1.1.228"/>
    </reaction>
</comment>
<dbReference type="InterPro" id="IPR029063">
    <property type="entry name" value="SAM-dependent_MTases_sf"/>
</dbReference>
<keyword evidence="6 10" id="KW-0819">tRNA processing</keyword>
<feature type="binding site" evidence="10">
    <location>
        <position position="257"/>
    </location>
    <ligand>
        <name>S-adenosyl-L-methionine</name>
        <dbReference type="ChEBI" id="CHEBI:59789"/>
    </ligand>
</feature>
<comment type="similarity">
    <text evidence="10">Belongs to the TRM5 / TYW2 family.</text>
</comment>
<dbReference type="PANTHER" id="PTHR23245">
    <property type="entry name" value="TRNA METHYLTRANSFERASE"/>
    <property type="match status" value="1"/>
</dbReference>
<comment type="similarity">
    <text evidence="1">Belongs to the class I-like SAM-binding methyltransferase superfamily. TRM5/TYW2 family.</text>
</comment>